<proteinExistence type="predicted"/>
<keyword evidence="1" id="KW-0812">Transmembrane</keyword>
<name>A0A9E7V7F2_9CHEL</name>
<keyword evidence="2" id="KW-0496">Mitochondrion</keyword>
<dbReference type="EMBL" id="OK649915">
    <property type="protein sequence ID" value="UZA61303.1"/>
    <property type="molecule type" value="Genomic_DNA"/>
</dbReference>
<keyword evidence="1" id="KW-0472">Membrane</keyword>
<geneLocation type="mitochondrion" evidence="2"/>
<sequence>MPQMMPLNWLVIPIFMFLIILFIYINMNYIFKVSLKIKVLKSISKVNYWQW</sequence>
<protein>
    <submittedName>
        <fullName evidence="2">ATP synthase F0 subunit 8</fullName>
    </submittedName>
</protein>
<accession>A0A9E7V7F2</accession>
<evidence type="ECO:0000256" key="1">
    <source>
        <dbReference type="SAM" id="Phobius"/>
    </source>
</evidence>
<gene>
    <name evidence="2" type="primary">atp8</name>
</gene>
<evidence type="ECO:0000313" key="2">
    <source>
        <dbReference type="EMBL" id="UZA61303.1"/>
    </source>
</evidence>
<reference evidence="2" key="1">
    <citation type="journal article" date="2022" name="Polar Biol.">
        <title>Mitochondrial genomes provide insight into interfamilial relationships within Pycnogonida.</title>
        <authorList>
            <person name="Zehnpfennig J.R."/>
            <person name="Varney R.M."/>
            <person name="Halanych K.M."/>
            <person name="Mahon A.R."/>
        </authorList>
    </citation>
    <scope>NUCLEOTIDE SEQUENCE</scope>
</reference>
<feature type="transmembrane region" description="Helical" evidence="1">
    <location>
        <begin position="6"/>
        <end position="31"/>
    </location>
</feature>
<keyword evidence="1" id="KW-1133">Transmembrane helix</keyword>
<organism evidence="2">
    <name type="scientific">Rhynchothorax sp. JZ-2022</name>
    <dbReference type="NCBI Taxonomy" id="2992009"/>
    <lineage>
        <taxon>Eukaryota</taxon>
        <taxon>Metazoa</taxon>
        <taxon>Ecdysozoa</taxon>
        <taxon>Arthropoda</taxon>
        <taxon>Chelicerata</taxon>
        <taxon>Pycnogonida</taxon>
        <taxon>Pantopoda</taxon>
        <taxon>Rhynchothorax</taxon>
    </lineage>
</organism>
<dbReference type="AlphaFoldDB" id="A0A9E7V7F2"/>